<dbReference type="EMBL" id="AMBO01000026">
    <property type="protein sequence ID" value="EKD05675.1"/>
    <property type="molecule type" value="Genomic_DNA"/>
</dbReference>
<protein>
    <submittedName>
        <fullName evidence="1">Chaperone</fullName>
    </submittedName>
</protein>
<accession>K1VNB2</accession>
<dbReference type="Proteomes" id="UP000006757">
    <property type="component" value="Unassembled WGS sequence"/>
</dbReference>
<dbReference type="Gene3D" id="1.10.287.110">
    <property type="entry name" value="DnaJ domain"/>
    <property type="match status" value="1"/>
</dbReference>
<dbReference type="InParanoid" id="K1VNB2"/>
<proteinExistence type="predicted"/>
<evidence type="ECO:0000313" key="2">
    <source>
        <dbReference type="Proteomes" id="UP000006757"/>
    </source>
</evidence>
<dbReference type="OrthoDB" id="240298at2759"/>
<dbReference type="InterPro" id="IPR036869">
    <property type="entry name" value="J_dom_sf"/>
</dbReference>
<dbReference type="AlphaFoldDB" id="K1VNB2"/>
<reference evidence="1 2" key="1">
    <citation type="journal article" date="2012" name="Eukaryot. Cell">
        <title>Genome sequence of the Trichosporon asahii environmental strain CBS 8904.</title>
        <authorList>
            <person name="Yang R.Y."/>
            <person name="Li H.T."/>
            <person name="Zhu H."/>
            <person name="Zhou G.P."/>
            <person name="Wang M."/>
            <person name="Wang L."/>
        </authorList>
    </citation>
    <scope>NUCLEOTIDE SEQUENCE [LARGE SCALE GENOMIC DNA]</scope>
    <source>
        <strain evidence="1 2">CBS 8904</strain>
    </source>
</reference>
<dbReference type="STRING" id="1220162.K1VNB2"/>
<evidence type="ECO:0000313" key="1">
    <source>
        <dbReference type="EMBL" id="EKD05675.1"/>
    </source>
</evidence>
<dbReference type="eggNOG" id="KOG0723">
    <property type="taxonomic scope" value="Eukaryota"/>
</dbReference>
<organism evidence="1 2">
    <name type="scientific">Trichosporon asahii var. asahii (strain CBS 8904)</name>
    <name type="common">Yeast</name>
    <dbReference type="NCBI Taxonomy" id="1220162"/>
    <lineage>
        <taxon>Eukaryota</taxon>
        <taxon>Fungi</taxon>
        <taxon>Dikarya</taxon>
        <taxon>Basidiomycota</taxon>
        <taxon>Agaricomycotina</taxon>
        <taxon>Tremellomycetes</taxon>
        <taxon>Trichosporonales</taxon>
        <taxon>Trichosporonaceae</taxon>
        <taxon>Trichosporon</taxon>
    </lineage>
</organism>
<dbReference type="HOGENOM" id="CLU_2348174_0_0_1"/>
<sequence>MSTLAYGLGLLGAGFAGRVAYQMMRGAKGADKFLKGGFKPKMDKAEAIQILGLRRGAGLVGRAWRLECELGWQGPFHACPPSVPLSSTARLAGSLHR</sequence>
<gene>
    <name evidence="1" type="ORF">A1Q2_00027</name>
</gene>
<keyword evidence="2" id="KW-1185">Reference proteome</keyword>
<comment type="caution">
    <text evidence="1">The sequence shown here is derived from an EMBL/GenBank/DDBJ whole genome shotgun (WGS) entry which is preliminary data.</text>
</comment>
<name>K1VNB2_TRIAC</name>